<evidence type="ECO:0000256" key="8">
    <source>
        <dbReference type="ARBA" id="ARBA00023077"/>
    </source>
</evidence>
<feature type="signal peptide" evidence="15">
    <location>
        <begin position="1"/>
        <end position="24"/>
    </location>
</feature>
<keyword evidence="19" id="KW-1185">Reference proteome</keyword>
<keyword evidence="6 15" id="KW-0732">Signal</keyword>
<evidence type="ECO:0000259" key="17">
    <source>
        <dbReference type="Pfam" id="PF07715"/>
    </source>
</evidence>
<dbReference type="PROSITE" id="PS52016">
    <property type="entry name" value="TONB_DEPENDENT_REC_3"/>
    <property type="match status" value="1"/>
</dbReference>
<dbReference type="PANTHER" id="PTHR30069:SF53">
    <property type="entry name" value="COLICIN I RECEPTOR-RELATED"/>
    <property type="match status" value="1"/>
</dbReference>
<keyword evidence="4 12" id="KW-1134">Transmembrane beta strand</keyword>
<dbReference type="Gene3D" id="2.40.170.20">
    <property type="entry name" value="TonB-dependent receptor, beta-barrel domain"/>
    <property type="match status" value="1"/>
</dbReference>
<comment type="similarity">
    <text evidence="2 12 14">Belongs to the TonB-dependent receptor family.</text>
</comment>
<evidence type="ECO:0000256" key="13">
    <source>
        <dbReference type="PROSITE-ProRule" id="PRU10143"/>
    </source>
</evidence>
<dbReference type="InterPro" id="IPR037066">
    <property type="entry name" value="Plug_dom_sf"/>
</dbReference>
<dbReference type="Pfam" id="PF07715">
    <property type="entry name" value="Plug"/>
    <property type="match status" value="1"/>
</dbReference>
<proteinExistence type="inferred from homology"/>
<dbReference type="CDD" id="cd01347">
    <property type="entry name" value="ligand_gated_channel"/>
    <property type="match status" value="1"/>
</dbReference>
<dbReference type="PANTHER" id="PTHR30069">
    <property type="entry name" value="TONB-DEPENDENT OUTER MEMBRANE RECEPTOR"/>
    <property type="match status" value="1"/>
</dbReference>
<sequence length="610" mass="65140">MNFPVTRLAAALSLAFALASPVVAHTFDSVVVTANRMPQRAVDVIADTTVIHADEIARSGAGSVADVLRRQRGIEITRNGSAGAATSVFLRGANSNGVVVLLDGVRIGSSTSGVAAWNAVPLGAIERIEIVYGPLSTLYGADAIGGVIQIFTRKGEGGPVVSGSVGAGSNATRQLDAGVHGAANGLRYAFGAGQEESDGFSATRPGAFGFNPDDDGYRRRNANGQLSYALTPTFDVGAQFLHSDLRAQYDSGSGAYDVHNEQDLNTAAVYATGQFSAAWRSTLQYARSDDKLGSFTSSAPSGASQIDTRQDELTWQNSIALGSDTLQLLYSHRKEEVESSATADLSRSRTTNAYAAVYSARRGAHLFDVSARHDRSSVYGSKNTGAAGYGYDFGSGLRATASVGTSFRAPTFNELYYPNYGLPTNRPEQGRNREAGLRYDAGSVQFDATYFRNRLTDMIVSATPCPGRAGSCAYNVNRAQLEGVTVAARTRVSGINLRGSLDWQDPKDLTTGKQLARRSKKHASFSADSSWGVLKAGAELQLSGERFDDAANRNRLGGYGLLNLYTSWQVTPDVSLLLRLDNVADKQYELARYYGTSGRTWFAGLRYGIR</sequence>
<dbReference type="InterPro" id="IPR012910">
    <property type="entry name" value="Plug_dom"/>
</dbReference>
<dbReference type="Proteomes" id="UP001163336">
    <property type="component" value="Chromosome"/>
</dbReference>
<keyword evidence="8 13" id="KW-0798">TonB box</keyword>
<evidence type="ECO:0000313" key="19">
    <source>
        <dbReference type="Proteomes" id="UP001163336"/>
    </source>
</evidence>
<feature type="chain" id="PRO_5045512987" evidence="15">
    <location>
        <begin position="25"/>
        <end position="610"/>
    </location>
</feature>
<evidence type="ECO:0000256" key="5">
    <source>
        <dbReference type="ARBA" id="ARBA00022692"/>
    </source>
</evidence>
<evidence type="ECO:0000259" key="16">
    <source>
        <dbReference type="Pfam" id="PF00593"/>
    </source>
</evidence>
<keyword evidence="11 12" id="KW-0998">Cell outer membrane</keyword>
<dbReference type="PROSITE" id="PS00430">
    <property type="entry name" value="TONB_DEPENDENT_REC_1"/>
    <property type="match status" value="1"/>
</dbReference>
<feature type="domain" description="TonB-dependent receptor plug" evidence="17">
    <location>
        <begin position="43"/>
        <end position="147"/>
    </location>
</feature>
<dbReference type="Gene3D" id="2.170.130.10">
    <property type="entry name" value="TonB-dependent receptor, plug domain"/>
    <property type="match status" value="1"/>
</dbReference>
<reference evidence="18" key="1">
    <citation type="submission" date="2022-11" db="EMBL/GenBank/DDBJ databases">
        <title>Isolation and characterization of PLA-degrading bacterium Massilia sp. from Antarctic soil.</title>
        <authorList>
            <person name="Sato K."/>
            <person name="Gomez-Fuentes C."/>
            <person name="Ahmad S.A."/>
            <person name="Zulkharnain A."/>
        </authorList>
    </citation>
    <scope>NUCLEOTIDE SEQUENCE</scope>
    <source>
        <strain evidence="18">N-3</strain>
    </source>
</reference>
<keyword evidence="9 12" id="KW-0472">Membrane</keyword>
<accession>A0ABN6T8N6</accession>
<evidence type="ECO:0000256" key="11">
    <source>
        <dbReference type="ARBA" id="ARBA00023237"/>
    </source>
</evidence>
<organism evidence="18 19">
    <name type="scientific">Massilia varians</name>
    <dbReference type="NCBI Taxonomy" id="457921"/>
    <lineage>
        <taxon>Bacteria</taxon>
        <taxon>Pseudomonadati</taxon>
        <taxon>Pseudomonadota</taxon>
        <taxon>Betaproteobacteria</taxon>
        <taxon>Burkholderiales</taxon>
        <taxon>Oxalobacteraceae</taxon>
        <taxon>Telluria group</taxon>
        <taxon>Massilia</taxon>
    </lineage>
</organism>
<protein>
    <submittedName>
        <fullName evidence="18">Outer membrane protein</fullName>
    </submittedName>
</protein>
<evidence type="ECO:0000313" key="18">
    <source>
        <dbReference type="EMBL" id="BDT57485.1"/>
    </source>
</evidence>
<evidence type="ECO:0000256" key="4">
    <source>
        <dbReference type="ARBA" id="ARBA00022452"/>
    </source>
</evidence>
<dbReference type="EMBL" id="AP026966">
    <property type="protein sequence ID" value="BDT57485.1"/>
    <property type="molecule type" value="Genomic_DNA"/>
</dbReference>
<dbReference type="Pfam" id="PF00593">
    <property type="entry name" value="TonB_dep_Rec_b-barrel"/>
    <property type="match status" value="1"/>
</dbReference>
<keyword evidence="3 12" id="KW-0813">Transport</keyword>
<name>A0ABN6T8N6_9BURK</name>
<comment type="subcellular location">
    <subcellularLocation>
        <location evidence="1 12">Cell outer membrane</location>
        <topology evidence="1 12">Multi-pass membrane protein</topology>
    </subcellularLocation>
</comment>
<keyword evidence="10" id="KW-0675">Receptor</keyword>
<evidence type="ECO:0000256" key="9">
    <source>
        <dbReference type="ARBA" id="ARBA00023136"/>
    </source>
</evidence>
<dbReference type="InterPro" id="IPR036942">
    <property type="entry name" value="Beta-barrel_TonB_sf"/>
</dbReference>
<keyword evidence="5 12" id="KW-0812">Transmembrane</keyword>
<dbReference type="InterPro" id="IPR039426">
    <property type="entry name" value="TonB-dep_rcpt-like"/>
</dbReference>
<dbReference type="InterPro" id="IPR010916">
    <property type="entry name" value="TonB_box_CS"/>
</dbReference>
<dbReference type="SUPFAM" id="SSF56935">
    <property type="entry name" value="Porins"/>
    <property type="match status" value="1"/>
</dbReference>
<evidence type="ECO:0000256" key="15">
    <source>
        <dbReference type="SAM" id="SignalP"/>
    </source>
</evidence>
<feature type="domain" description="TonB-dependent receptor-like beta-barrel" evidence="16">
    <location>
        <begin position="188"/>
        <end position="583"/>
    </location>
</feature>
<evidence type="ECO:0000256" key="2">
    <source>
        <dbReference type="ARBA" id="ARBA00009810"/>
    </source>
</evidence>
<evidence type="ECO:0000256" key="10">
    <source>
        <dbReference type="ARBA" id="ARBA00023170"/>
    </source>
</evidence>
<feature type="short sequence motif" description="TonB box" evidence="13">
    <location>
        <begin position="29"/>
        <end position="35"/>
    </location>
</feature>
<evidence type="ECO:0000256" key="7">
    <source>
        <dbReference type="ARBA" id="ARBA00023065"/>
    </source>
</evidence>
<evidence type="ECO:0000256" key="12">
    <source>
        <dbReference type="PROSITE-ProRule" id="PRU01360"/>
    </source>
</evidence>
<dbReference type="RefSeq" id="WP_281912780.1">
    <property type="nucleotide sequence ID" value="NZ_AP026966.1"/>
</dbReference>
<gene>
    <name evidence="18" type="ORF">MasN3_09790</name>
</gene>
<evidence type="ECO:0000256" key="1">
    <source>
        <dbReference type="ARBA" id="ARBA00004571"/>
    </source>
</evidence>
<evidence type="ECO:0000256" key="14">
    <source>
        <dbReference type="RuleBase" id="RU003357"/>
    </source>
</evidence>
<evidence type="ECO:0000256" key="6">
    <source>
        <dbReference type="ARBA" id="ARBA00022729"/>
    </source>
</evidence>
<keyword evidence="7" id="KW-0406">Ion transport</keyword>
<evidence type="ECO:0000256" key="3">
    <source>
        <dbReference type="ARBA" id="ARBA00022448"/>
    </source>
</evidence>
<dbReference type="InterPro" id="IPR000531">
    <property type="entry name" value="Beta-barrel_TonB"/>
</dbReference>